<comment type="subcellular location">
    <subcellularLocation>
        <location evidence="1">Cell membrane</location>
        <topology evidence="1">Multi-pass membrane protein</topology>
    </subcellularLocation>
</comment>
<dbReference type="EMBL" id="CP041666">
    <property type="protein sequence ID" value="QDP41846.1"/>
    <property type="molecule type" value="Genomic_DNA"/>
</dbReference>
<keyword evidence="4 6" id="KW-1133">Transmembrane helix</keyword>
<keyword evidence="2" id="KW-1003">Cell membrane</keyword>
<dbReference type="KEGG" id="aqt:FN924_17710"/>
<reference evidence="7 8" key="1">
    <citation type="submission" date="2019-07" db="EMBL/GenBank/DDBJ databases">
        <authorList>
            <person name="Li J."/>
        </authorList>
    </citation>
    <scope>NUCLEOTIDE SEQUENCE [LARGE SCALE GENOMIC DNA]</scope>
    <source>
        <strain evidence="7 8">TKL69</strain>
    </source>
</reference>
<dbReference type="GO" id="GO:0005886">
    <property type="term" value="C:plasma membrane"/>
    <property type="evidence" value="ECO:0007669"/>
    <property type="project" value="UniProtKB-SubCell"/>
</dbReference>
<feature type="transmembrane region" description="Helical" evidence="6">
    <location>
        <begin position="73"/>
        <end position="91"/>
    </location>
</feature>
<dbReference type="Proteomes" id="UP000315215">
    <property type="component" value="Chromosome"/>
</dbReference>
<feature type="transmembrane region" description="Helical" evidence="6">
    <location>
        <begin position="144"/>
        <end position="165"/>
    </location>
</feature>
<dbReference type="OrthoDB" id="5638726at2"/>
<evidence type="ECO:0000313" key="8">
    <source>
        <dbReference type="Proteomes" id="UP000315215"/>
    </source>
</evidence>
<gene>
    <name evidence="7" type="ORF">FN924_17710</name>
</gene>
<dbReference type="PANTHER" id="PTHR30086:SF20">
    <property type="entry name" value="ARGININE EXPORTER PROTEIN ARGO-RELATED"/>
    <property type="match status" value="1"/>
</dbReference>
<sequence length="200" mass="21842">MWVAISHGILLAFGWILPLGVQNVFIFNQGATQPKFRQTLPVIITASLCDTFLISLAVLGVSAVVLASPLIKITLLTVGILFLIYMGWITWRSVQKKSEKHQAMSAKQQITFALSVSLLNPHAIMDTIGVIGTSSLTYLGVEKVMFAIACILVSWLWFIGLAIIGRKIGSIDSTGKLLHVINKISAIIMWGTAVYLLFSL</sequence>
<feature type="transmembrane region" description="Helical" evidence="6">
    <location>
        <begin position="6"/>
        <end position="27"/>
    </location>
</feature>
<dbReference type="InterPro" id="IPR001123">
    <property type="entry name" value="LeuE-type"/>
</dbReference>
<evidence type="ECO:0000256" key="3">
    <source>
        <dbReference type="ARBA" id="ARBA00022692"/>
    </source>
</evidence>
<dbReference type="PANTHER" id="PTHR30086">
    <property type="entry name" value="ARGININE EXPORTER PROTEIN ARGO"/>
    <property type="match status" value="1"/>
</dbReference>
<evidence type="ECO:0000256" key="4">
    <source>
        <dbReference type="ARBA" id="ARBA00022989"/>
    </source>
</evidence>
<dbReference type="Pfam" id="PF01810">
    <property type="entry name" value="LysE"/>
    <property type="match status" value="1"/>
</dbReference>
<feature type="transmembrane region" description="Helical" evidence="6">
    <location>
        <begin position="112"/>
        <end position="132"/>
    </location>
</feature>
<dbReference type="AlphaFoldDB" id="A0A516KKE0"/>
<keyword evidence="5 6" id="KW-0472">Membrane</keyword>
<protein>
    <submittedName>
        <fullName evidence="7">Amino acid transporter</fullName>
    </submittedName>
</protein>
<evidence type="ECO:0000256" key="5">
    <source>
        <dbReference type="ARBA" id="ARBA00023136"/>
    </source>
</evidence>
<evidence type="ECO:0000256" key="6">
    <source>
        <dbReference type="SAM" id="Phobius"/>
    </source>
</evidence>
<dbReference type="RefSeq" id="WP_143896791.1">
    <property type="nucleotide sequence ID" value="NZ_CP041666.1"/>
</dbReference>
<organism evidence="7 8">
    <name type="scientific">Radiobacillus deserti</name>
    <dbReference type="NCBI Taxonomy" id="2594883"/>
    <lineage>
        <taxon>Bacteria</taxon>
        <taxon>Bacillati</taxon>
        <taxon>Bacillota</taxon>
        <taxon>Bacilli</taxon>
        <taxon>Bacillales</taxon>
        <taxon>Bacillaceae</taxon>
        <taxon>Radiobacillus</taxon>
    </lineage>
</organism>
<proteinExistence type="predicted"/>
<evidence type="ECO:0000256" key="2">
    <source>
        <dbReference type="ARBA" id="ARBA00022475"/>
    </source>
</evidence>
<feature type="transmembrane region" description="Helical" evidence="6">
    <location>
        <begin position="177"/>
        <end position="198"/>
    </location>
</feature>
<feature type="transmembrane region" description="Helical" evidence="6">
    <location>
        <begin position="39"/>
        <end position="67"/>
    </location>
</feature>
<keyword evidence="3 6" id="KW-0812">Transmembrane</keyword>
<accession>A0A516KKE0</accession>
<dbReference type="GO" id="GO:0015171">
    <property type="term" value="F:amino acid transmembrane transporter activity"/>
    <property type="evidence" value="ECO:0007669"/>
    <property type="project" value="TreeGrafter"/>
</dbReference>
<evidence type="ECO:0000313" key="7">
    <source>
        <dbReference type="EMBL" id="QDP41846.1"/>
    </source>
</evidence>
<evidence type="ECO:0000256" key="1">
    <source>
        <dbReference type="ARBA" id="ARBA00004651"/>
    </source>
</evidence>
<keyword evidence="8" id="KW-1185">Reference proteome</keyword>
<name>A0A516KKE0_9BACI</name>